<name>A0A1M5XT70_9FIRM</name>
<evidence type="ECO:0000256" key="2">
    <source>
        <dbReference type="ARBA" id="ARBA00022448"/>
    </source>
</evidence>
<feature type="transmembrane region" description="Helical" evidence="6">
    <location>
        <begin position="26"/>
        <end position="43"/>
    </location>
</feature>
<feature type="transmembrane region" description="Helical" evidence="6">
    <location>
        <begin position="96"/>
        <end position="114"/>
    </location>
</feature>
<sequence length="465" mass="50487">MNTAGNSPGSSALNIEDILGSKISKVSVIVMILCFCILLMDGYDYGIISNASPLIMKEWNIEAAMFGPVFSVATFGWMIGAVVFGAISDRIGRKGTLLIGAAIFTVLSLCLYFSRTLSQLVIIRLITGFGVGGAVPVAMTMTSEYAPQNSKAKFVSIMFSGFMVGSTLGSYIAAGMMPAYGWRSIFLLGFIIPIPVIVCLAIFLPESARWLSLNLNTPQRRETLIRIVKRISPDLQIDDTTQFVAIKTEKKKEKYSPKELFAGKLAWVSPMLWLYYIISSLAVFFIGNWMPQVLVLKGLTAAHASSLMGTSGLFGILGTALIGVWLDKMGFRWGFIWPLLAILFTALTGGATGGILLVWMCINSFFMNGEHTSITSIVPNMYPVRIRAKGSGISNALAKIGSIIGPVIGGILISTGISMSKLFYFVSIPFIFCAVFSYVLGVQYDRHFSKLYSSGEQTPSEAPHS</sequence>
<protein>
    <submittedName>
        <fullName evidence="8">MFS transporter, AAHS family, 4-hydroxybenzoate transporter</fullName>
    </submittedName>
</protein>
<evidence type="ECO:0000313" key="8">
    <source>
        <dbReference type="EMBL" id="SHI02997.1"/>
    </source>
</evidence>
<feature type="transmembrane region" description="Helical" evidence="6">
    <location>
        <begin position="63"/>
        <end position="84"/>
    </location>
</feature>
<dbReference type="AlphaFoldDB" id="A0A1M5XT70"/>
<keyword evidence="2" id="KW-0813">Transport</keyword>
<evidence type="ECO:0000256" key="3">
    <source>
        <dbReference type="ARBA" id="ARBA00022692"/>
    </source>
</evidence>
<dbReference type="PANTHER" id="PTHR23508">
    <property type="entry name" value="CARBOXYLIC ACID TRANSPORTER PROTEIN HOMOLOG"/>
    <property type="match status" value="1"/>
</dbReference>
<feature type="transmembrane region" description="Helical" evidence="6">
    <location>
        <begin position="307"/>
        <end position="326"/>
    </location>
</feature>
<comment type="subcellular location">
    <subcellularLocation>
        <location evidence="1">Cell membrane</location>
        <topology evidence="1">Multi-pass membrane protein</topology>
    </subcellularLocation>
</comment>
<gene>
    <name evidence="8" type="ORF">SAMN02745823_02020</name>
</gene>
<proteinExistence type="predicted"/>
<dbReference type="Gene3D" id="1.20.1250.20">
    <property type="entry name" value="MFS general substrate transporter like domains"/>
    <property type="match status" value="1"/>
</dbReference>
<dbReference type="STRING" id="1123282.SAMN02745823_02020"/>
<evidence type="ECO:0000256" key="5">
    <source>
        <dbReference type="ARBA" id="ARBA00023136"/>
    </source>
</evidence>
<feature type="transmembrane region" description="Helical" evidence="6">
    <location>
        <begin position="396"/>
        <end position="417"/>
    </location>
</feature>
<dbReference type="PANTHER" id="PTHR23508:SF10">
    <property type="entry name" value="CARBOXYLIC ACID TRANSPORTER PROTEIN HOMOLOG"/>
    <property type="match status" value="1"/>
</dbReference>
<dbReference type="RefSeq" id="WP_073078429.1">
    <property type="nucleotide sequence ID" value="NZ_FQXV01000006.1"/>
</dbReference>
<dbReference type="InterPro" id="IPR011701">
    <property type="entry name" value="MFS"/>
</dbReference>
<dbReference type="GO" id="GO:0046943">
    <property type="term" value="F:carboxylic acid transmembrane transporter activity"/>
    <property type="evidence" value="ECO:0007669"/>
    <property type="project" value="TreeGrafter"/>
</dbReference>
<dbReference type="SUPFAM" id="SSF103473">
    <property type="entry name" value="MFS general substrate transporter"/>
    <property type="match status" value="1"/>
</dbReference>
<feature type="transmembrane region" description="Helical" evidence="6">
    <location>
        <begin position="335"/>
        <end position="359"/>
    </location>
</feature>
<feature type="domain" description="Major facilitator superfamily (MFS) profile" evidence="7">
    <location>
        <begin position="30"/>
        <end position="445"/>
    </location>
</feature>
<feature type="transmembrane region" description="Helical" evidence="6">
    <location>
        <begin position="180"/>
        <end position="204"/>
    </location>
</feature>
<evidence type="ECO:0000256" key="1">
    <source>
        <dbReference type="ARBA" id="ARBA00004651"/>
    </source>
</evidence>
<evidence type="ECO:0000313" key="9">
    <source>
        <dbReference type="Proteomes" id="UP000183995"/>
    </source>
</evidence>
<dbReference type="EMBL" id="FQXV01000006">
    <property type="protein sequence ID" value="SHI02997.1"/>
    <property type="molecule type" value="Genomic_DNA"/>
</dbReference>
<dbReference type="Proteomes" id="UP000183995">
    <property type="component" value="Unassembled WGS sequence"/>
</dbReference>
<feature type="transmembrane region" description="Helical" evidence="6">
    <location>
        <begin position="265"/>
        <end position="287"/>
    </location>
</feature>
<keyword evidence="4 6" id="KW-1133">Transmembrane helix</keyword>
<feature type="transmembrane region" description="Helical" evidence="6">
    <location>
        <begin position="423"/>
        <end position="442"/>
    </location>
</feature>
<dbReference type="GO" id="GO:0005886">
    <property type="term" value="C:plasma membrane"/>
    <property type="evidence" value="ECO:0007669"/>
    <property type="project" value="UniProtKB-SubCell"/>
</dbReference>
<dbReference type="Pfam" id="PF07690">
    <property type="entry name" value="MFS_1"/>
    <property type="match status" value="1"/>
</dbReference>
<dbReference type="PROSITE" id="PS50850">
    <property type="entry name" value="MFS"/>
    <property type="match status" value="1"/>
</dbReference>
<dbReference type="InterPro" id="IPR020846">
    <property type="entry name" value="MFS_dom"/>
</dbReference>
<dbReference type="OrthoDB" id="9787026at2"/>
<keyword evidence="9" id="KW-1185">Reference proteome</keyword>
<feature type="transmembrane region" description="Helical" evidence="6">
    <location>
        <begin position="120"/>
        <end position="142"/>
    </location>
</feature>
<keyword evidence="5 6" id="KW-0472">Membrane</keyword>
<dbReference type="InterPro" id="IPR036259">
    <property type="entry name" value="MFS_trans_sf"/>
</dbReference>
<evidence type="ECO:0000256" key="6">
    <source>
        <dbReference type="SAM" id="Phobius"/>
    </source>
</evidence>
<accession>A0A1M5XT70</accession>
<evidence type="ECO:0000256" key="4">
    <source>
        <dbReference type="ARBA" id="ARBA00022989"/>
    </source>
</evidence>
<feature type="transmembrane region" description="Helical" evidence="6">
    <location>
        <begin position="154"/>
        <end position="174"/>
    </location>
</feature>
<evidence type="ECO:0000259" key="7">
    <source>
        <dbReference type="PROSITE" id="PS50850"/>
    </source>
</evidence>
<reference evidence="8 9" key="1">
    <citation type="submission" date="2016-11" db="EMBL/GenBank/DDBJ databases">
        <authorList>
            <person name="Jaros S."/>
            <person name="Januszkiewicz K."/>
            <person name="Wedrychowicz H."/>
        </authorList>
    </citation>
    <scope>NUCLEOTIDE SEQUENCE [LARGE SCALE GENOMIC DNA]</scope>
    <source>
        <strain evidence="8 9">DSM 10068</strain>
    </source>
</reference>
<organism evidence="8 9">
    <name type="scientific">Sporobacter termitidis DSM 10068</name>
    <dbReference type="NCBI Taxonomy" id="1123282"/>
    <lineage>
        <taxon>Bacteria</taxon>
        <taxon>Bacillati</taxon>
        <taxon>Bacillota</taxon>
        <taxon>Clostridia</taxon>
        <taxon>Eubacteriales</taxon>
        <taxon>Oscillospiraceae</taxon>
        <taxon>Sporobacter</taxon>
    </lineage>
</organism>
<keyword evidence="3 6" id="KW-0812">Transmembrane</keyword>